<feature type="region of interest" description="Disordered" evidence="10">
    <location>
        <begin position="1761"/>
        <end position="1781"/>
    </location>
</feature>
<feature type="topological domain" description="Perinuclear space" evidence="8">
    <location>
        <begin position="5187"/>
        <end position="5216"/>
    </location>
</feature>
<organism evidence="12">
    <name type="scientific">Clastoptera arizonana</name>
    <name type="common">Arizona spittle bug</name>
    <dbReference type="NCBI Taxonomy" id="38151"/>
    <lineage>
        <taxon>Eukaryota</taxon>
        <taxon>Metazoa</taxon>
        <taxon>Ecdysozoa</taxon>
        <taxon>Arthropoda</taxon>
        <taxon>Hexapoda</taxon>
        <taxon>Insecta</taxon>
        <taxon>Pterygota</taxon>
        <taxon>Neoptera</taxon>
        <taxon>Paraneoptera</taxon>
        <taxon>Hemiptera</taxon>
        <taxon>Auchenorrhyncha</taxon>
        <taxon>Cercopoidea</taxon>
        <taxon>Clastopteridae</taxon>
        <taxon>Clastoptera</taxon>
    </lineage>
</organism>
<feature type="compositionally biased region" description="Polar residues" evidence="10">
    <location>
        <begin position="2781"/>
        <end position="2797"/>
    </location>
</feature>
<dbReference type="InterPro" id="IPR002017">
    <property type="entry name" value="Spectrin_repeat"/>
</dbReference>
<dbReference type="GO" id="GO:0007097">
    <property type="term" value="P:nuclear migration"/>
    <property type="evidence" value="ECO:0007669"/>
    <property type="project" value="TreeGrafter"/>
</dbReference>
<feature type="coiled-coil region" evidence="9">
    <location>
        <begin position="246"/>
        <end position="297"/>
    </location>
</feature>
<keyword evidence="5" id="KW-1133">Transmembrane helix</keyword>
<keyword evidence="9" id="KW-0175">Coiled coil</keyword>
<dbReference type="FunFam" id="1.20.58.60:FF:000171">
    <property type="entry name" value="Uncharacterized protein, isoform B"/>
    <property type="match status" value="1"/>
</dbReference>
<feature type="coiled-coil region" evidence="9">
    <location>
        <begin position="3692"/>
        <end position="3719"/>
    </location>
</feature>
<feature type="non-terminal residue" evidence="12">
    <location>
        <position position="1"/>
    </location>
</feature>
<keyword evidence="7" id="KW-0539">Nucleus</keyword>
<feature type="compositionally biased region" description="Low complexity" evidence="10">
    <location>
        <begin position="1962"/>
        <end position="1987"/>
    </location>
</feature>
<feature type="compositionally biased region" description="Polar residues" evidence="10">
    <location>
        <begin position="1201"/>
        <end position="1225"/>
    </location>
</feature>
<feature type="coiled-coil region" evidence="9">
    <location>
        <begin position="418"/>
        <end position="452"/>
    </location>
</feature>
<feature type="topological domain" description="Cytoplasmic" evidence="8">
    <location>
        <begin position="1"/>
        <end position="5165"/>
    </location>
</feature>
<dbReference type="GO" id="GO:0051015">
    <property type="term" value="F:actin filament binding"/>
    <property type="evidence" value="ECO:0007669"/>
    <property type="project" value="TreeGrafter"/>
</dbReference>
<dbReference type="PANTHER" id="PTHR47535:SF10">
    <property type="entry name" value="MUSCLE-SPECIFIC PROTEIN 300 KDA"/>
    <property type="match status" value="1"/>
</dbReference>
<feature type="coiled-coil region" evidence="9">
    <location>
        <begin position="673"/>
        <end position="717"/>
    </location>
</feature>
<evidence type="ECO:0000259" key="11">
    <source>
        <dbReference type="PROSITE" id="PS51049"/>
    </source>
</evidence>
<sequence length="5216" mass="589386">IKELVSQQIQAASKEIWPSLSSSEQEELSLRQQRLTQLLKNTLNLAKSRQAQLEQDYEVWKDYQNSAGKVKATLARAQFSDEPVSTLAGIQFNIQKITHAQNDTEHHQSEMDLLCERSREIQEKADAKNKADVERQVAEISDEWFQLLSNLESRKDALTKLGHHWEEFETKLQNFESLLSGAEDKIKHLDTIIRSKSQITEVLQHLQEFLIEVKSYHTHHEEVLFLSGSVLTYLDAFSEVSSKHLKDKLNSLTDSYKKLIESLEEKHLKLSEDIAYFDLIQNQISDLSDKLIKLQKDIEEIYVFGPGIEEAEKTVKDLESKVIDCVSSVKTLNSETRGTYTNSQQLVPTDIAQSLTSLELLSEGVLGAMEEKGREQKRAKTVRSEYTADVDDITHWLAQAELKIQDRCVQPQKLKEYIQQIQEELPGVNDRLEKVKRNAQILLEKSNDDEEKKIIQETVDNLADQLIMVKTWLEEKKQQVGDSLEAWKRFLSLYEIVMTWVTEKQSFLSEPLQLTSLHEARQKLQDYSTAVKSCKQITKHLSDMSKELESLGQNSAVGDLPEKMELADHEKTEVETQLLERNGLLHETSEEWEQCERKMKEVRTWLEKSHSNLESTSNKKRPIRDQLAIREKMLADIVIQRSKITLSIEKLQLHFRSGIGGDAKVSQSADEILQELDQLLGAVKEQMTALEATLVQLDQYQQEIQHLKQQVVQVEQQLRTVMSPTYLPHDRDKAIEEQNVTVMSNVEDLKQRLQISEVELSALPADSVDSMLQALEKIPEDLKAQETVAIDIEKCIEHLPEDEEVQVIQEDIKALKGRISLLIGEANAGKFALESGRGTLEKQNAEITKYQRLLSELEKWLNSIKQSLETDLKSTDVDQQIKVHEMLVQDLGQRQTQLDNLRKSLESLQDMEEFKTLGLTLTTTLTNLHTDLDKAMTQAHIRLSSLQELLKVEPESAVPIKTSSPIGDTYPINKSSIHDTSIDETIASNASPIPDEEVLISPIPLDAEQPKPEIIVSDVASQTGKSLTLPLEKQVTTEVQTDTITEQPSAIAVQTETGVWPTHDIQKGQIHVFQRVVGDEETIEIATKSNVDQTSVEPTIDDLTIEVKYKGKKAPEGSLEGTSELNILHTVPQTFETVVVEPGDTTTEVIVDADGNKRIIVKKIRRTIVSHQERLTTSEFRAIEGETKPIAFSQVSLQHQQRSISQTQPDGRTQVTSSQTFSGQVMSGVDGDKISTSEFSTQPEHETISYRLPDNIVLQECPQNVNNTQYIQDESGNLISTTSSVRAVVQQVSRRIIRRTRRIIKKNIVIIDGKEHVTEEVIEEPEEVEITDDEIPRVSIQITGEGIQQPIVQEPVEERSSPSKSTVEISEILSEPVIDTIKTIIADDEEPADIVISSPQPSEKFSHSSTGPVSNKSSDKNINLMFIEAESSQPVNSKAKEEDVLSVIDNENDQTIVIPSDFSISKLITESNVDQIEISSLQTKVTEQEIENSPKTMEINQVVTTINSPKKETFQDDLQFESTPETISYTQEVKPGIIDPVATETKMKSTTDFETIKRFDAATASVQTHSVPMIDVASSPILFSSEFVSLSTTKEESLLPNNKKRVMKHERKIDDVGDPINKPEKEIEDHLSTDEREIEIRDILPNKELVIDNDPKISLTEVQSIAPKLMYFGPGKVAEVNFEPNTSVKHFIHSEKYDSFNSKNIQPAELMTETELSNPLNEELRLEEIPNQGSTGYPEVQIPPDINKFNENKVKDDKHLSNKIVEEEQKSPEKGEGVFSEDDKYEPYEENVILVSPEEKVVEFREAISVGKSDESTISQTSHVTPEFKENLKQNLINPLIKEAEIKLQELNIGTHKNLDKSISLPKSTVNNIEISVTLGQNINNITQDPKVTSLVKIEKNEIIENMQPELGVVKQETDIILPGSLEVTKFIESERKIPLSPTSTSSRDSKKKQKGRKGSTSDDLSITTSLAESVDIIIPGSPSSSDTTKPTQHEINIEEMMSPRSIVSQDSVDSRDTGYEADKPGDDPTSDETKTNRTKRKRRKKQKIKLKEDESFSVEPKSSEDIQSDNLEDNSEKEKIEENLLKSKPELDLEVYNVEEKDENVSEGSVKDLSYKSPDGFVKVVEESVTSEPHSEVDELQSGKIVSSVHIQELIFNQDGSAQTSPTNDPMIPVETVESSIQTQRTETDETLIQTSPVAEEKPDLISVQLDTIDLFNTQEDGAQTTPEPISKVKTLDSISQTIDELIENQEEEVQTETFEKGDNIETSIQTDVAEVFDEAAQTSPDPVTVRTSQNTQTDLTDASTKIVQTSPEPVISENNQNTQKEITDVIHEIVQTSPEPAKTLISHDTQSDALNTEDVQSQTSPLKTNTADLTVQTEVCTITEPSQPMKQINNQVGFSQTSPRESSTAELSIQTESTPTKEDFVQVLVEPNVQIGISQTSPREIKTTDLSIQTLTSDLIPVQDSYVQAVLSLPTDDKGNVKVDNNEEKSEETIQVKEENSVVPVEVTNVTSQTSPKHTRKDEPSVKNFEPYKVQIEATISYIHPDDSGPSLTTTPREESDSLKSEIDSNEYQKEIVISPETDSSDTWQSHKVTRDPKKNQKSKQKQKIPVKLEAETIKPKEICSKNVSLEPEIKANVKLEIETFENTTQPEILTEIVKDKQLSTVFISSEIQPQIRCDTEAPGFSQTVEIQMSSVKPQGKKQKRGRKVKHRADTAALTFLVPDSEGSPEVEESPKDFITSEKNISDNIQITEIPTPEEVTIIVDKDPRLKLNLKSDESTTQDSNVTTPDSPSNVILNIDANEPSEKSHKLNKRSEQLTDNQMFILNEIEKPVSKDKIDVKNDLISNEIQLSSEPVEESLNIQWKHVGNLVSDRLKNLQNTSCTTHIIYLTSIQPEEVTSEERTEQLEEHLDDLQAAFETQDIVTIQRTVIVTVETISTWLETIEYRIQQSKQASSHGTVPEERIEELAELKKEINKIQSGVLKLGDVVTTSGNICGEQAKSNMNKIIISLQQQTAAVQETADNTKQAADKDLALWEEFLNGVNNISVLVEELRLEMEELVEDQNSPAQAKLTKLENLETTNHSYKLKCIHLIATAHTLLREFPGREIPAETYTTQNTTRAIELTVANEREKLLQLLALAEEYEQTLKDFEQITDVAEALVDSPIKVNDLQHLQEEMQKHRKFFVNLSHCRGILESLEGHLDKETRSQHSVLHDELHARASIILDKAASRSQQMALAASRWTVLEQAMKEERGWLQVANQRVPDLTTVTSSDYDQYISLYQSLSSDVALHHARISQLLSMAHSLHSLVQCNSLEECYEEHQSAILALQDDVNTNLGRLHSFRDTWYTYELLTTKLDSWMKSVKIDSHEMVLPVNMRQFWELKAQFELHKHVRDEATNHFDSALRVIPVADEMLQRHFHAQLMEKWLALEKNLDAMQAAATKNVSTSSGSLDDKLCCLERELTELATLLTDMHGVMKTEEELHLYIERLQVMRSGVERIEEELGTLGLLSAVESDRVGSLLTGARGLGLSLGEELEGATTLRDRLQAIRRGLARVRRDQQRASSVLDQCEASINLSQAAVQQAVTNCQGVSDTLITQWQDLMALRQLLHTLPMRLRLSMSPVRVEREISQLQDDHTALVDRCKTLNGSLTQRSALWRRFYAQLELVQQSVREADYMMEILAVHGAVDYERLVKATERLEGLSESLDEREEQVDSLRAAAEPLQASCTAEVAAEIESAVTEAVTSWQETVTSLQGLCSRYQNAVKLWKQYRDASETLNSWADQAAGAVDKLSPEEAVKHVKVCEENLIAHKARLSELKNLVAKIAEDVGLDSEVLLQGEVDALGKKLEDVRESLTTLVNAAEKKLAVQEECTEDLHSTKAFLTSVQQSLQTVDSTPNANSTEHLNALRNHLLALGKADGQIKVLREKSTDLGSTKTQEITVFDILQLWQQVFRETFQQYHRLSSRLVKSQDGAAVLKMWEEYLLHVQSFLASAIPDDYNALTEHQNICQVHQNLLSNQQSLLMNRGDTDISMDINSVEQFNSLTNLHNETLAKIMERESDVRTRLSVWDQYRRDQTTLLEWLKDVESEVSKLKLRYIHMRMIRQTRNRIDKLLDKIPYGEDKASKLGEQLNRLCKFCDANLAKSIQLEHMAIVDRINSHNAALATWRGFLDNILDLTARYETEIELIQRVFGEVRNTIGSETCGKDPSCVSASYHQIQGRLDKLRRAHDQVSRLNKDLDSLTVTQEKLKESLNPMDMKTVCQRVWLLRQQQSDLEHQLNMLCYQLEEMLNLGHLFDKRQSRFLKWADQIDKRLENLSVCSSTPDEVLRRLETELEAEVVLRRREVDWLQSTGNNLLSAEGKDSTPRKTEIEHKVHEVVERWQKLQHATNARTNKLKHIIQGMSQLELRIEELRKWLHSIEIQLAAPVVLEECTERALEKALAQHEELQKNIEQQSGNIGDVLNLCELLLNDCDTCNVQLNTEGISSAMETLEKRWKSVCVTSSERKLKLLSVWSLLQEVLKLCLDQEKWLKEQEEAMQKLQARADDAQLQQLPSLITEVEGLMTEIDCRRPALSLLEQSYSRLATQSSVENLTKDVRATLTRWYILGTLNNDLLKKLNASQKQWADFQDVHSRAIIALTSIDVQLTQIQHLGPEDESDLEMHQHNLEKLLILQQELESHGGLLKSADLLGLELMEACVAHDVPIIQERIDEYQTLWKDITKRMHALINICRKETSKKEVANEGVQVETLKFEADTSVQVNTLPVPLMRRDAYIYELQTAIRECVMNLDKLGTMENTTTHNASKCIAACQSSIELIKHLSSLLVDQCQASPEEASSHEVESLIRRFEQLLANAKAKEREHNEASEVGKLTCPLCCKRNWKQFDNDLWRLQQWLQFAEGTQSSQTTPPSNIGQLEEVIQDQREFLLNLDSHKNLVVSLNIVGTHLAEHTEDESRASELRQRLAVINKRWDGVCNAAAHWQTLLQTALMENQEFHDHISELVEWLERTENSIRQTEPVDLADESVIIQAKFNKFRDLQHELERCEPRVMSLQEAANQLFRHSNAPEGSATACARLTNLRLRLQSLIRVTGVYILKLGTVLGKDPTDLRSALTAPRHTSLASLSHELLDEAAGGRTTAVSSPELHRTNGDEVDTTVLSRGYCFLGRVVRASLPIQVLMLLMLGVASLVPLTEEDFSCGLVNNFGFGLNPILRYNNGPPPI</sequence>
<dbReference type="Pfam" id="PF10541">
    <property type="entry name" value="KASH"/>
    <property type="match status" value="1"/>
</dbReference>
<feature type="region of interest" description="Disordered" evidence="10">
    <location>
        <begin position="2543"/>
        <end position="2612"/>
    </location>
</feature>
<dbReference type="GO" id="GO:0034993">
    <property type="term" value="C:meiotic nuclear membrane microtubule tethering complex"/>
    <property type="evidence" value="ECO:0007669"/>
    <property type="project" value="TreeGrafter"/>
</dbReference>
<evidence type="ECO:0000256" key="6">
    <source>
        <dbReference type="ARBA" id="ARBA00023136"/>
    </source>
</evidence>
<evidence type="ECO:0000256" key="7">
    <source>
        <dbReference type="ARBA" id="ARBA00023242"/>
    </source>
</evidence>
<reference evidence="12" key="1">
    <citation type="submission" date="2015-12" db="EMBL/GenBank/DDBJ databases">
        <title>De novo transcriptome assembly of four potential Pierce s Disease insect vectors from Arizona vineyards.</title>
        <authorList>
            <person name="Tassone E.E."/>
        </authorList>
    </citation>
    <scope>NUCLEOTIDE SEQUENCE</scope>
</reference>
<gene>
    <name evidence="12" type="ORF">g.43506</name>
</gene>
<feature type="compositionally biased region" description="Basic residues" evidence="10">
    <location>
        <begin position="2602"/>
        <end position="2611"/>
    </location>
</feature>
<dbReference type="Pfam" id="PF00435">
    <property type="entry name" value="Spectrin"/>
    <property type="match status" value="4"/>
</dbReference>
<dbReference type="PROSITE" id="PS51049">
    <property type="entry name" value="KASH"/>
    <property type="match status" value="1"/>
</dbReference>
<feature type="region of interest" description="Disordered" evidence="10">
    <location>
        <begin position="1201"/>
        <end position="1244"/>
    </location>
</feature>
<feature type="coiled-coil region" evidence="9">
    <location>
        <begin position="4430"/>
        <end position="4457"/>
    </location>
</feature>
<dbReference type="SUPFAM" id="SSF46966">
    <property type="entry name" value="Spectrin repeat"/>
    <property type="match status" value="13"/>
</dbReference>
<dbReference type="InterPro" id="IPR018159">
    <property type="entry name" value="Spectrin/alpha-actinin"/>
</dbReference>
<evidence type="ECO:0000256" key="2">
    <source>
        <dbReference type="ARBA" id="ARBA00008619"/>
    </source>
</evidence>
<proteinExistence type="inferred from homology"/>
<evidence type="ECO:0000256" key="8">
    <source>
        <dbReference type="PROSITE-ProRule" id="PRU00385"/>
    </source>
</evidence>
<feature type="coiled-coil region" evidence="9">
    <location>
        <begin position="3128"/>
        <end position="3162"/>
    </location>
</feature>
<evidence type="ECO:0000256" key="1">
    <source>
        <dbReference type="ARBA" id="ARBA00004126"/>
    </source>
</evidence>
<feature type="coiled-coil region" evidence="9">
    <location>
        <begin position="4835"/>
        <end position="4865"/>
    </location>
</feature>
<evidence type="ECO:0000256" key="4">
    <source>
        <dbReference type="ARBA" id="ARBA00022737"/>
    </source>
</evidence>
<dbReference type="GO" id="GO:0005640">
    <property type="term" value="C:nuclear outer membrane"/>
    <property type="evidence" value="ECO:0007669"/>
    <property type="project" value="TreeGrafter"/>
</dbReference>
<evidence type="ECO:0000313" key="12">
    <source>
        <dbReference type="EMBL" id="JAS24707.1"/>
    </source>
</evidence>
<feature type="region of interest" description="Disordered" evidence="10">
    <location>
        <begin position="2399"/>
        <end position="2420"/>
    </location>
</feature>
<comment type="similarity">
    <text evidence="2">Belongs to the nesprin family.</text>
</comment>
<dbReference type="GO" id="GO:0005737">
    <property type="term" value="C:cytoplasm"/>
    <property type="evidence" value="ECO:0007669"/>
    <property type="project" value="TreeGrafter"/>
</dbReference>
<dbReference type="SMART" id="SM00150">
    <property type="entry name" value="SPEC"/>
    <property type="match status" value="13"/>
</dbReference>
<dbReference type="InterPro" id="IPR052403">
    <property type="entry name" value="LINC-complex_assoc"/>
</dbReference>
<dbReference type="PANTHER" id="PTHR47535">
    <property type="entry name" value="MUSCLE-SPECIFIC PROTEIN 300 KDA, ISOFORM G"/>
    <property type="match status" value="1"/>
</dbReference>
<feature type="region of interest" description="Disordered" evidence="10">
    <location>
        <begin position="2281"/>
        <end position="2302"/>
    </location>
</feature>
<feature type="region of interest" description="Disordered" evidence="10">
    <location>
        <begin position="1398"/>
        <end position="1418"/>
    </location>
</feature>
<feature type="compositionally biased region" description="Basic and acidic residues" evidence="10">
    <location>
        <begin position="2558"/>
        <end position="2576"/>
    </location>
</feature>
<feature type="compositionally biased region" description="Polar residues" evidence="10">
    <location>
        <begin position="2282"/>
        <end position="2302"/>
    </location>
</feature>
<evidence type="ECO:0000256" key="5">
    <source>
        <dbReference type="ARBA" id="ARBA00022989"/>
    </source>
</evidence>
<accession>A0A1B6DG88</accession>
<name>A0A1B6DG88_9HEMI</name>
<feature type="compositionally biased region" description="Basic residues" evidence="10">
    <location>
        <begin position="2037"/>
        <end position="2049"/>
    </location>
</feature>
<feature type="coiled-coil region" evidence="9">
    <location>
        <begin position="4224"/>
        <end position="4251"/>
    </location>
</feature>
<dbReference type="InterPro" id="IPR012315">
    <property type="entry name" value="KASH"/>
</dbReference>
<protein>
    <recommendedName>
        <fullName evidence="11">KASH domain-containing protein</fullName>
    </recommendedName>
</protein>
<feature type="compositionally biased region" description="Basic and acidic residues" evidence="10">
    <location>
        <begin position="2013"/>
        <end position="2036"/>
    </location>
</feature>
<dbReference type="CDD" id="cd00176">
    <property type="entry name" value="SPEC"/>
    <property type="match status" value="4"/>
</dbReference>
<feature type="domain" description="KASH" evidence="11">
    <location>
        <begin position="5157"/>
        <end position="5216"/>
    </location>
</feature>
<comment type="subcellular location">
    <subcellularLocation>
        <location evidence="1">Nucleus membrane</location>
    </subcellularLocation>
</comment>
<feature type="region of interest" description="Disordered" evidence="10">
    <location>
        <begin position="2776"/>
        <end position="2797"/>
    </location>
</feature>
<evidence type="ECO:0000256" key="9">
    <source>
        <dbReference type="SAM" id="Coils"/>
    </source>
</evidence>
<evidence type="ECO:0000256" key="3">
    <source>
        <dbReference type="ARBA" id="ARBA00022692"/>
    </source>
</evidence>
<dbReference type="EMBL" id="GEDC01012591">
    <property type="protein sequence ID" value="JAS24707.1"/>
    <property type="molecule type" value="Transcribed_RNA"/>
</dbReference>
<feature type="region of interest" description="Disordered" evidence="10">
    <location>
        <begin position="2480"/>
        <end position="2531"/>
    </location>
</feature>
<evidence type="ECO:0000256" key="10">
    <source>
        <dbReference type="SAM" id="MobiDB-lite"/>
    </source>
</evidence>
<feature type="compositionally biased region" description="Basic and acidic residues" evidence="10">
    <location>
        <begin position="2075"/>
        <end position="2086"/>
    </location>
</feature>
<feature type="compositionally biased region" description="Basic and acidic residues" evidence="10">
    <location>
        <begin position="2480"/>
        <end position="2502"/>
    </location>
</feature>
<keyword evidence="6 8" id="KW-0472">Membrane</keyword>
<feature type="region of interest" description="Disordered" evidence="10">
    <location>
        <begin position="1937"/>
        <end position="2086"/>
    </location>
</feature>
<feature type="compositionally biased region" description="Polar residues" evidence="10">
    <location>
        <begin position="2583"/>
        <end position="2593"/>
    </location>
</feature>
<feature type="compositionally biased region" description="Polar residues" evidence="10">
    <location>
        <begin position="1398"/>
        <end position="1416"/>
    </location>
</feature>
<keyword evidence="3 8" id="KW-0812">Transmembrane</keyword>
<keyword evidence="4" id="KW-0677">Repeat</keyword>
<dbReference type="Gene3D" id="1.20.58.60">
    <property type="match status" value="11"/>
</dbReference>
<dbReference type="SMART" id="SM01249">
    <property type="entry name" value="KASH"/>
    <property type="match status" value="1"/>
</dbReference>